<feature type="domain" description="Glycoside hydrolase family 42 N-terminal" evidence="9">
    <location>
        <begin position="45"/>
        <end position="409"/>
    </location>
</feature>
<evidence type="ECO:0000259" key="9">
    <source>
        <dbReference type="Pfam" id="PF02449"/>
    </source>
</evidence>
<dbReference type="Pfam" id="PF02449">
    <property type="entry name" value="Glyco_hydro_42"/>
    <property type="match status" value="1"/>
</dbReference>
<evidence type="ECO:0000256" key="8">
    <source>
        <dbReference type="PIRNR" id="PIRNR001084"/>
    </source>
</evidence>
<dbReference type="InterPro" id="IPR029062">
    <property type="entry name" value="Class_I_gatase-like"/>
</dbReference>
<dbReference type="InterPro" id="IPR013529">
    <property type="entry name" value="Glyco_hydro_42_N"/>
</dbReference>
<evidence type="ECO:0000256" key="3">
    <source>
        <dbReference type="ARBA" id="ARBA00012756"/>
    </source>
</evidence>
<keyword evidence="6" id="KW-0862">Zinc</keyword>
<dbReference type="Pfam" id="PF08532">
    <property type="entry name" value="Glyco_hydro_42M"/>
    <property type="match status" value="1"/>
</dbReference>
<proteinExistence type="inferred from homology"/>
<keyword evidence="5 8" id="KW-0378">Hydrolase</keyword>
<dbReference type="PANTHER" id="PTHR36447:SF2">
    <property type="entry name" value="BETA-GALACTOSIDASE YESZ"/>
    <property type="match status" value="1"/>
</dbReference>
<evidence type="ECO:0000313" key="12">
    <source>
        <dbReference type="Proteomes" id="UP001273505"/>
    </source>
</evidence>
<comment type="catalytic activity">
    <reaction evidence="1 8">
        <text>Hydrolysis of terminal non-reducing beta-D-galactose residues in beta-D-galactosides.</text>
        <dbReference type="EC" id="3.2.1.23"/>
    </reaction>
</comment>
<protein>
    <recommendedName>
        <fullName evidence="3 8">Beta-galactosidase</fullName>
        <shortName evidence="8">Beta-gal</shortName>
        <ecNumber evidence="3 8">3.2.1.23</ecNumber>
    </recommendedName>
</protein>
<keyword evidence="4" id="KW-0479">Metal-binding</keyword>
<dbReference type="InterPro" id="IPR013738">
    <property type="entry name" value="Beta_galactosidase_Trimer"/>
</dbReference>
<dbReference type="InterPro" id="IPR017853">
    <property type="entry name" value="GH"/>
</dbReference>
<dbReference type="SUPFAM" id="SSF52317">
    <property type="entry name" value="Class I glutamine amidotransferase-like"/>
    <property type="match status" value="1"/>
</dbReference>
<dbReference type="InterPro" id="IPR003476">
    <property type="entry name" value="Glyco_hydro_42"/>
</dbReference>
<dbReference type="RefSeq" id="WP_302722861.1">
    <property type="nucleotide sequence ID" value="NZ_JAULRU010000570.1"/>
</dbReference>
<dbReference type="SUPFAM" id="SSF51445">
    <property type="entry name" value="(Trans)glycosidases"/>
    <property type="match status" value="1"/>
</dbReference>
<comment type="similarity">
    <text evidence="2 8">Belongs to the glycosyl hydrolase 42 family.</text>
</comment>
<evidence type="ECO:0000256" key="2">
    <source>
        <dbReference type="ARBA" id="ARBA00005940"/>
    </source>
</evidence>
<dbReference type="EC" id="3.2.1.23" evidence="3 8"/>
<sequence length="705" mass="78965">MKLMASATGLAATGSSYIYASGTQTQGGGSVAPPYQMRKLVHGVCYYPELWPAEDVDRDIVEMKKLGINLIRIGEFAWSSMEPEEGKISTRFFREVMDKYHEAGISVVFCTPTPTPPVWLTHGHPERLFVNSDGERLIHGARQHVSYEHPVVREACFRIIDAIARDLGDHPALIGWQIDNELKCHVAEDFSPAAVASWHRWLKDRFGTIDRLNKEWGTHIWSTYYQSFEQVPAPFKTPFLHNASLSTAYRMFNRERIAEFSDQQCAIIRKYSEHPITHNTNPMFSVNHERLFENLDFASYDAYPSSEQWDALVFRSDMYRAAKPGRPYWLMETSVAHNGWLGNHSPMHPEGFLAAEATLVYAMGGEGFCYWLWRQQRTGAEISHSAVLSSWYKPSIGYSQVQKVEQMRQKLEPLLLQSKPWVPEIAVTWSDHARAMIETEPMDRDEEFPDKYQGVVQLWHKKIFELGYHREVRFEGAALDGLKFLVTPAMPYVSEEFLQRVIEFVKAGGVWLVGPGTGIRGREHTVPTTSGLGMVDDVAGVTTEYVFPLTNTGIQGKANGQVLDFTGWCAAVKPNHTDTRVLGTLQTELAPGTAFLTERKLGKGKVVLLSAHPTGDAGEKLLNQLITGYAQELGLTEPFNVSPGTVVSPRVDHQGNPLWVAVNMDGEGGRLGVPDGAQDATTGARLRGSRIDVPAYGWRAVVKPQ</sequence>
<feature type="domain" description="Beta-galactosidase trimerisation" evidence="10">
    <location>
        <begin position="424"/>
        <end position="627"/>
    </location>
</feature>
<name>A0ABU4RX52_9GAMM</name>
<dbReference type="EMBL" id="JAXAFO010000012">
    <property type="protein sequence ID" value="MDX6849442.1"/>
    <property type="molecule type" value="Genomic_DNA"/>
</dbReference>
<dbReference type="PIRSF" id="PIRSF001084">
    <property type="entry name" value="B-galactosidase"/>
    <property type="match status" value="1"/>
</dbReference>
<dbReference type="Proteomes" id="UP001273505">
    <property type="component" value="Unassembled WGS sequence"/>
</dbReference>
<keyword evidence="12" id="KW-1185">Reference proteome</keyword>
<comment type="caution">
    <text evidence="11">The sequence shown here is derived from an EMBL/GenBank/DDBJ whole genome shotgun (WGS) entry which is preliminary data.</text>
</comment>
<evidence type="ECO:0000256" key="4">
    <source>
        <dbReference type="ARBA" id="ARBA00022723"/>
    </source>
</evidence>
<reference evidence="11 12" key="1">
    <citation type="submission" date="2023-11" db="EMBL/GenBank/DDBJ databases">
        <title>Gilvimarinus fulvus sp. nov., isolated from the surface of Kelp.</title>
        <authorList>
            <person name="Sun Y.Y."/>
            <person name="Gong Y."/>
            <person name="Du Z.J."/>
        </authorList>
    </citation>
    <scope>NUCLEOTIDE SEQUENCE [LARGE SCALE GENOMIC DNA]</scope>
    <source>
        <strain evidence="11 12">SDUM040013</strain>
    </source>
</reference>
<evidence type="ECO:0000256" key="7">
    <source>
        <dbReference type="ARBA" id="ARBA00023295"/>
    </source>
</evidence>
<evidence type="ECO:0000256" key="5">
    <source>
        <dbReference type="ARBA" id="ARBA00022801"/>
    </source>
</evidence>
<evidence type="ECO:0000259" key="10">
    <source>
        <dbReference type="Pfam" id="PF08532"/>
    </source>
</evidence>
<dbReference type="Gene3D" id="3.40.50.880">
    <property type="match status" value="1"/>
</dbReference>
<evidence type="ECO:0000256" key="1">
    <source>
        <dbReference type="ARBA" id="ARBA00001412"/>
    </source>
</evidence>
<keyword evidence="7 8" id="KW-0326">Glycosidase</keyword>
<dbReference type="Gene3D" id="3.20.20.80">
    <property type="entry name" value="Glycosidases"/>
    <property type="match status" value="1"/>
</dbReference>
<accession>A0ABU4RX52</accession>
<evidence type="ECO:0000256" key="6">
    <source>
        <dbReference type="ARBA" id="ARBA00022833"/>
    </source>
</evidence>
<organism evidence="11 12">
    <name type="scientific">Gilvimarinus gilvus</name>
    <dbReference type="NCBI Taxonomy" id="3058038"/>
    <lineage>
        <taxon>Bacteria</taxon>
        <taxon>Pseudomonadati</taxon>
        <taxon>Pseudomonadota</taxon>
        <taxon>Gammaproteobacteria</taxon>
        <taxon>Cellvibrionales</taxon>
        <taxon>Cellvibrionaceae</taxon>
        <taxon>Gilvimarinus</taxon>
    </lineage>
</organism>
<gene>
    <name evidence="11" type="ORF">SCD92_08730</name>
</gene>
<dbReference type="PANTHER" id="PTHR36447">
    <property type="entry name" value="BETA-GALACTOSIDASE GANA"/>
    <property type="match status" value="1"/>
</dbReference>
<dbReference type="CDD" id="cd03143">
    <property type="entry name" value="A4_beta-galactosidase_middle_domain"/>
    <property type="match status" value="1"/>
</dbReference>
<evidence type="ECO:0000313" key="11">
    <source>
        <dbReference type="EMBL" id="MDX6849442.1"/>
    </source>
</evidence>